<feature type="domain" description="Isochorismatase-like" evidence="2">
    <location>
        <begin position="201"/>
        <end position="254"/>
    </location>
</feature>
<evidence type="ECO:0000313" key="3">
    <source>
        <dbReference type="EMBL" id="MFC4871762.1"/>
    </source>
</evidence>
<dbReference type="InterPro" id="IPR036380">
    <property type="entry name" value="Isochorismatase-like_sf"/>
</dbReference>
<gene>
    <name evidence="3" type="ORF">ACFPFU_08705</name>
</gene>
<dbReference type="Gene3D" id="3.40.50.850">
    <property type="entry name" value="Isochorismatase-like"/>
    <property type="match status" value="1"/>
</dbReference>
<reference evidence="4" key="1">
    <citation type="journal article" date="2019" name="Int. J. Syst. Evol. Microbiol.">
        <title>The Global Catalogue of Microorganisms (GCM) 10K type strain sequencing project: providing services to taxonomists for standard genome sequencing and annotation.</title>
        <authorList>
            <consortium name="The Broad Institute Genomics Platform"/>
            <consortium name="The Broad Institute Genome Sequencing Center for Infectious Disease"/>
            <person name="Wu L."/>
            <person name="Ma J."/>
        </authorList>
    </citation>
    <scope>NUCLEOTIDE SEQUENCE [LARGE SCALE GENOMIC DNA]</scope>
    <source>
        <strain evidence="4">CGMCC 4.7466</strain>
    </source>
</reference>
<dbReference type="EMBL" id="JBHSJJ010000004">
    <property type="protein sequence ID" value="MFC4871762.1"/>
    <property type="molecule type" value="Genomic_DNA"/>
</dbReference>
<dbReference type="SUPFAM" id="SSF52499">
    <property type="entry name" value="Isochorismatase-like hydrolases"/>
    <property type="match status" value="1"/>
</dbReference>
<dbReference type="PANTHER" id="PTHR43540">
    <property type="entry name" value="PEROXYUREIDOACRYLATE/UREIDOACRYLATE AMIDOHYDROLASE-RELATED"/>
    <property type="match status" value="1"/>
</dbReference>
<name>A0ABV9SZB6_9BACT</name>
<evidence type="ECO:0000259" key="2">
    <source>
        <dbReference type="Pfam" id="PF00857"/>
    </source>
</evidence>
<accession>A0ABV9SZB6</accession>
<keyword evidence="3" id="KW-0472">Membrane</keyword>
<keyword evidence="3" id="KW-0812">Transmembrane</keyword>
<dbReference type="InterPro" id="IPR000868">
    <property type="entry name" value="Isochorismatase-like_dom"/>
</dbReference>
<comment type="caution">
    <text evidence="3">The sequence shown here is derived from an EMBL/GenBank/DDBJ whole genome shotgun (WGS) entry which is preliminary data.</text>
</comment>
<dbReference type="InterPro" id="IPR050272">
    <property type="entry name" value="Isochorismatase-like_hydrls"/>
</dbReference>
<dbReference type="PANTHER" id="PTHR43540:SF6">
    <property type="entry name" value="ISOCHORISMATASE-LIKE DOMAIN-CONTAINING PROTEIN"/>
    <property type="match status" value="1"/>
</dbReference>
<evidence type="ECO:0000313" key="4">
    <source>
        <dbReference type="Proteomes" id="UP001595818"/>
    </source>
</evidence>
<proteinExistence type="predicted"/>
<keyword evidence="1" id="KW-0378">Hydrolase</keyword>
<dbReference type="Proteomes" id="UP001595818">
    <property type="component" value="Unassembled WGS sequence"/>
</dbReference>
<sequence length="304" mass="34620">MKVSVYHIHLFPLIFFMISCGQPEAVDQENLEGDSENYIEATLRSREKAGNGNWKVVESKEKWDPAKTAIIIVDMWDKHWCESASERVEEIAPVMNTVVNQAREKGIMIIHAPSGTMEAYKDYPQRKRAQEMAPHTPPENIQLEQWCYLDPDAEAALPIDDSDGGCDKPCEDGKPCEEKAVWSSQTAAIAIHENDFITDSGQEVYNIFKENGIENLIIMGVHTNMCVLGRPFAIRQMSNLGMNVVLMRDMTDAMYNPESRPKVDHFTGTDLVIEHIEKYWAPTMLSSDLTGKLFFRFKEDDRNL</sequence>
<dbReference type="PROSITE" id="PS51257">
    <property type="entry name" value="PROKAR_LIPOPROTEIN"/>
    <property type="match status" value="1"/>
</dbReference>
<evidence type="ECO:0000256" key="1">
    <source>
        <dbReference type="ARBA" id="ARBA00022801"/>
    </source>
</evidence>
<keyword evidence="4" id="KW-1185">Reference proteome</keyword>
<dbReference type="Pfam" id="PF00857">
    <property type="entry name" value="Isochorismatase"/>
    <property type="match status" value="1"/>
</dbReference>
<dbReference type="RefSeq" id="WP_377063540.1">
    <property type="nucleotide sequence ID" value="NZ_JBHSJJ010000004.1"/>
</dbReference>
<organism evidence="3 4">
    <name type="scientific">Negadavirga shengliensis</name>
    <dbReference type="NCBI Taxonomy" id="1389218"/>
    <lineage>
        <taxon>Bacteria</taxon>
        <taxon>Pseudomonadati</taxon>
        <taxon>Bacteroidota</taxon>
        <taxon>Cytophagia</taxon>
        <taxon>Cytophagales</taxon>
        <taxon>Cyclobacteriaceae</taxon>
        <taxon>Negadavirga</taxon>
    </lineage>
</organism>
<protein>
    <submittedName>
        <fullName evidence="3">Protein-signal peptide and transmembrane prediction</fullName>
    </submittedName>
</protein>